<name>A0A413H0E4_9BACE</name>
<gene>
    <name evidence="1" type="ORF">DXA68_18330</name>
</gene>
<proteinExistence type="predicted"/>
<dbReference type="Gene3D" id="3.40.50.2000">
    <property type="entry name" value="Glycogen Phosphorylase B"/>
    <property type="match status" value="2"/>
</dbReference>
<protein>
    <submittedName>
        <fullName evidence="1">Glycosyltransferase family 1 protein</fullName>
    </submittedName>
</protein>
<feature type="non-terminal residue" evidence="1">
    <location>
        <position position="377"/>
    </location>
</feature>
<evidence type="ECO:0000313" key="2">
    <source>
        <dbReference type="Proteomes" id="UP000286075"/>
    </source>
</evidence>
<dbReference type="RefSeq" id="WP_147347714.1">
    <property type="nucleotide sequence ID" value="NZ_CABMFG010000037.1"/>
</dbReference>
<dbReference type="Proteomes" id="UP000286075">
    <property type="component" value="Unassembled WGS sequence"/>
</dbReference>
<dbReference type="AlphaFoldDB" id="A0A413H0E4"/>
<evidence type="ECO:0000313" key="1">
    <source>
        <dbReference type="EMBL" id="RGX76798.1"/>
    </source>
</evidence>
<dbReference type="EMBL" id="QSCF01000037">
    <property type="protein sequence ID" value="RGX76798.1"/>
    <property type="molecule type" value="Genomic_DNA"/>
</dbReference>
<dbReference type="SUPFAM" id="SSF53756">
    <property type="entry name" value="UDP-Glycosyltransferase/glycogen phosphorylase"/>
    <property type="match status" value="1"/>
</dbReference>
<dbReference type="OrthoDB" id="2051279at2"/>
<reference evidence="1 2" key="1">
    <citation type="submission" date="2018-08" db="EMBL/GenBank/DDBJ databases">
        <title>A genome reference for cultivated species of the human gut microbiota.</title>
        <authorList>
            <person name="Zou Y."/>
            <person name="Xue W."/>
            <person name="Luo G."/>
        </authorList>
    </citation>
    <scope>NUCLEOTIDE SEQUENCE [LARGE SCALE GENOMIC DNA]</scope>
    <source>
        <strain evidence="1 2">OF03-9BH</strain>
    </source>
</reference>
<organism evidence="1 2">
    <name type="scientific">Bacteroides stercorirosoris</name>
    <dbReference type="NCBI Taxonomy" id="871324"/>
    <lineage>
        <taxon>Bacteria</taxon>
        <taxon>Pseudomonadati</taxon>
        <taxon>Bacteroidota</taxon>
        <taxon>Bacteroidia</taxon>
        <taxon>Bacteroidales</taxon>
        <taxon>Bacteroidaceae</taxon>
        <taxon>Bacteroides</taxon>
    </lineage>
</organism>
<dbReference type="GO" id="GO:0016740">
    <property type="term" value="F:transferase activity"/>
    <property type="evidence" value="ECO:0007669"/>
    <property type="project" value="UniProtKB-KW"/>
</dbReference>
<sequence length="377" mass="43690">MKKYIFLTPAIGNMGGSQMFVSNKCKFLQDRGWKVDVFFYQDFDVVLENLKEYRSNFIKELCYPFYYLTKNIINNIIDLLGNQVCNANYDEIVIETHLYHLAYWGEMLANKIGGIHILYPLEEKTYHLTKKEADFFEYKLKRWECLNGYRKTLLRFMGEYYKKEYEAYIYEANPICSNVVAKIENRCSFPKCDYTVLSVGRLEKPYVKTMLNEIKIFTTKYSSVKFNIIFIGASADGSVEDYIKDLFVKVCNVNIILLGFLFPIPEDLIKQCDVGIAISNSVLASAELGVPTISIDAQDYMALGVYGVTTTNRFLREQEPQIPISDLLEDVYLNKTFYTLNDRTSGMENEVDIALKVHLDFLEKGTHCKTYFDVMSV</sequence>
<comment type="caution">
    <text evidence="1">The sequence shown here is derived from an EMBL/GenBank/DDBJ whole genome shotgun (WGS) entry which is preliminary data.</text>
</comment>
<accession>A0A413H0E4</accession>
<keyword evidence="1" id="KW-0808">Transferase</keyword>